<protein>
    <submittedName>
        <fullName evidence="1">Uncharacterized protein</fullName>
    </submittedName>
</protein>
<reference evidence="1 2" key="1">
    <citation type="journal article" date="2016" name="PLoS Pathog.">
        <title>Biosynthesis of antibiotic leucinostatins in bio-control fungus Purpureocillium lilacinum and their inhibition on phytophthora revealed by genome mining.</title>
        <authorList>
            <person name="Wang G."/>
            <person name="Liu Z."/>
            <person name="Lin R."/>
            <person name="Li E."/>
            <person name="Mao Z."/>
            <person name="Ling J."/>
            <person name="Yang Y."/>
            <person name="Yin W.B."/>
            <person name="Xie B."/>
        </authorList>
    </citation>
    <scope>NUCLEOTIDE SEQUENCE [LARGE SCALE GENOMIC DNA]</scope>
    <source>
        <strain evidence="1">170</strain>
    </source>
</reference>
<dbReference type="GeneID" id="33936731"/>
<dbReference type="Proteomes" id="UP000078397">
    <property type="component" value="Unassembled WGS sequence"/>
</dbReference>
<dbReference type="EMBL" id="LSBJ02000004">
    <property type="protein sequence ID" value="OWT42984.1"/>
    <property type="molecule type" value="Genomic_DNA"/>
</dbReference>
<comment type="caution">
    <text evidence="1">The sequence shown here is derived from an EMBL/GenBank/DDBJ whole genome shotgun (WGS) entry which is preliminary data.</text>
</comment>
<accession>A0A219ARP1</accession>
<gene>
    <name evidence="1" type="ORF">VFPPC_17823</name>
</gene>
<dbReference type="KEGG" id="pchm:VFPPC_17823"/>
<dbReference type="RefSeq" id="XP_022285445.1">
    <property type="nucleotide sequence ID" value="XM_022429501.1"/>
</dbReference>
<proteinExistence type="predicted"/>
<sequence>MLRLPRLAHASLRAPKPGCIACLWRAPCMNPRLQLHTRLDAMAQHEPNQITTAFMTTASFGSCDYLSSCQIRVIYS</sequence>
<keyword evidence="2" id="KW-1185">Reference proteome</keyword>
<name>A0A219ARP1_METCM</name>
<organism evidence="1 2">
    <name type="scientific">Pochonia chlamydosporia 170</name>
    <dbReference type="NCBI Taxonomy" id="1380566"/>
    <lineage>
        <taxon>Eukaryota</taxon>
        <taxon>Fungi</taxon>
        <taxon>Dikarya</taxon>
        <taxon>Ascomycota</taxon>
        <taxon>Pezizomycotina</taxon>
        <taxon>Sordariomycetes</taxon>
        <taxon>Hypocreomycetidae</taxon>
        <taxon>Hypocreales</taxon>
        <taxon>Clavicipitaceae</taxon>
        <taxon>Pochonia</taxon>
    </lineage>
</organism>
<evidence type="ECO:0000313" key="1">
    <source>
        <dbReference type="EMBL" id="OWT42984.1"/>
    </source>
</evidence>
<dbReference type="AlphaFoldDB" id="A0A219ARP1"/>
<evidence type="ECO:0000313" key="2">
    <source>
        <dbReference type="Proteomes" id="UP000078397"/>
    </source>
</evidence>